<evidence type="ECO:0000256" key="5">
    <source>
        <dbReference type="ARBA" id="ARBA00023315"/>
    </source>
</evidence>
<organism evidence="10 11">
    <name type="scientific">Bacillus halotolerans</name>
    <dbReference type="NCBI Taxonomy" id="260554"/>
    <lineage>
        <taxon>Bacteria</taxon>
        <taxon>Bacillati</taxon>
        <taxon>Bacillota</taxon>
        <taxon>Bacilli</taxon>
        <taxon>Bacillales</taxon>
        <taxon>Bacillaceae</taxon>
        <taxon>Bacillus</taxon>
    </lineage>
</organism>
<gene>
    <name evidence="10" type="ORF">MOF03_07110</name>
</gene>
<dbReference type="SUPFAM" id="SSF51230">
    <property type="entry name" value="Single hybrid motif"/>
    <property type="match status" value="1"/>
</dbReference>
<evidence type="ECO:0000313" key="11">
    <source>
        <dbReference type="Proteomes" id="UP001073053"/>
    </source>
</evidence>
<dbReference type="InterPro" id="IPR011053">
    <property type="entry name" value="Single_hybrid_motif"/>
</dbReference>
<evidence type="ECO:0000256" key="2">
    <source>
        <dbReference type="ARBA" id="ARBA00007317"/>
    </source>
</evidence>
<dbReference type="Pfam" id="PF00364">
    <property type="entry name" value="Biotin_lipoyl"/>
    <property type="match status" value="1"/>
</dbReference>
<dbReference type="GO" id="GO:0031405">
    <property type="term" value="F:lipoic acid binding"/>
    <property type="evidence" value="ECO:0007669"/>
    <property type="project" value="TreeGrafter"/>
</dbReference>
<feature type="domain" description="Lipoyl-binding" evidence="8">
    <location>
        <begin position="3"/>
        <end position="78"/>
    </location>
</feature>
<dbReference type="EC" id="2.3.1.-" evidence="6"/>
<dbReference type="FunFam" id="3.30.559.10:FF:000007">
    <property type="entry name" value="Dihydrolipoamide acetyltransferase component of pyruvate dehydrogenase complex"/>
    <property type="match status" value="1"/>
</dbReference>
<evidence type="ECO:0000256" key="4">
    <source>
        <dbReference type="ARBA" id="ARBA00022823"/>
    </source>
</evidence>
<evidence type="ECO:0000256" key="1">
    <source>
        <dbReference type="ARBA" id="ARBA00001938"/>
    </source>
</evidence>
<dbReference type="PROSITE" id="PS50968">
    <property type="entry name" value="BIOTINYL_LIPOYL"/>
    <property type="match status" value="1"/>
</dbReference>
<evidence type="ECO:0000259" key="8">
    <source>
        <dbReference type="PROSITE" id="PS50968"/>
    </source>
</evidence>
<dbReference type="RefSeq" id="WP_268496664.1">
    <property type="nucleotide sequence ID" value="NZ_JALAVZ010000003.1"/>
</dbReference>
<name>A0A9Q4EK82_9BACI</name>
<comment type="similarity">
    <text evidence="2 6">Belongs to the 2-oxoacid dehydrogenase family.</text>
</comment>
<dbReference type="InterPro" id="IPR003016">
    <property type="entry name" value="2-oxoA_DH_lipoyl-BS"/>
</dbReference>
<proteinExistence type="inferred from homology"/>
<dbReference type="SUPFAM" id="SSF47005">
    <property type="entry name" value="Peripheral subunit-binding domain of 2-oxo acid dehydrogenase complex"/>
    <property type="match status" value="1"/>
</dbReference>
<feature type="compositionally biased region" description="Basic and acidic residues" evidence="7">
    <location>
        <begin position="81"/>
        <end position="91"/>
    </location>
</feature>
<dbReference type="Gene3D" id="4.10.320.10">
    <property type="entry name" value="E3-binding domain"/>
    <property type="match status" value="1"/>
</dbReference>
<comment type="caution">
    <text evidence="10">The sequence shown here is derived from an EMBL/GenBank/DDBJ whole genome shotgun (WGS) entry which is preliminary data.</text>
</comment>
<dbReference type="CDD" id="cd06849">
    <property type="entry name" value="lipoyl_domain"/>
    <property type="match status" value="1"/>
</dbReference>
<dbReference type="PANTHER" id="PTHR43178">
    <property type="entry name" value="DIHYDROLIPOAMIDE ACETYLTRANSFERASE COMPONENT OF PYRUVATE DEHYDROGENASE COMPLEX"/>
    <property type="match status" value="1"/>
</dbReference>
<dbReference type="PROSITE" id="PS00189">
    <property type="entry name" value="LIPOYL"/>
    <property type="match status" value="1"/>
</dbReference>
<feature type="region of interest" description="Disordered" evidence="7">
    <location>
        <begin position="81"/>
        <end position="114"/>
    </location>
</feature>
<dbReference type="PANTHER" id="PTHR43178:SF5">
    <property type="entry name" value="LIPOAMIDE ACYLTRANSFERASE COMPONENT OF BRANCHED-CHAIN ALPHA-KETO ACID DEHYDROGENASE COMPLEX, MITOCHONDRIAL"/>
    <property type="match status" value="1"/>
</dbReference>
<keyword evidence="5 6" id="KW-0012">Acyltransferase</keyword>
<dbReference type="Pfam" id="PF00198">
    <property type="entry name" value="2-oxoacid_dh"/>
    <property type="match status" value="1"/>
</dbReference>
<evidence type="ECO:0000256" key="3">
    <source>
        <dbReference type="ARBA" id="ARBA00022679"/>
    </source>
</evidence>
<protein>
    <recommendedName>
        <fullName evidence="6">Dihydrolipoamide acetyltransferase component of pyruvate dehydrogenase complex</fullName>
        <ecNumber evidence="6">2.3.1.-</ecNumber>
    </recommendedName>
</protein>
<comment type="cofactor">
    <cofactor evidence="1 6">
        <name>(R)-lipoate</name>
        <dbReference type="ChEBI" id="CHEBI:83088"/>
    </cofactor>
</comment>
<feature type="domain" description="Peripheral subunit-binding (PSBD)" evidence="9">
    <location>
        <begin position="116"/>
        <end position="153"/>
    </location>
</feature>
<accession>A0A9Q4EK82</accession>
<dbReference type="InterPro" id="IPR050743">
    <property type="entry name" value="2-oxoacid_DH_E2_comp"/>
</dbReference>
<evidence type="ECO:0000256" key="6">
    <source>
        <dbReference type="RuleBase" id="RU003423"/>
    </source>
</evidence>
<evidence type="ECO:0000259" key="9">
    <source>
        <dbReference type="PROSITE" id="PS51826"/>
    </source>
</evidence>
<feature type="region of interest" description="Disordered" evidence="7">
    <location>
        <begin position="156"/>
        <end position="191"/>
    </location>
</feature>
<dbReference type="GO" id="GO:0016407">
    <property type="term" value="F:acetyltransferase activity"/>
    <property type="evidence" value="ECO:0007669"/>
    <property type="project" value="TreeGrafter"/>
</dbReference>
<dbReference type="EMBL" id="JALAWA010000003">
    <property type="protein sequence ID" value="MCY9184428.1"/>
    <property type="molecule type" value="Genomic_DNA"/>
</dbReference>
<dbReference type="Gene3D" id="3.30.559.10">
    <property type="entry name" value="Chloramphenicol acetyltransferase-like domain"/>
    <property type="match status" value="1"/>
</dbReference>
<dbReference type="InterPro" id="IPR001078">
    <property type="entry name" value="2-oxoacid_DH_actylTfrase"/>
</dbReference>
<dbReference type="Proteomes" id="UP001073053">
    <property type="component" value="Unassembled WGS sequence"/>
</dbReference>
<keyword evidence="4 6" id="KW-0450">Lipoyl</keyword>
<sequence length="421" mass="45636">MAIEQMTMPQLGESVTEGTISKWLVAPGDKVNKYDPIAEVMTDKVNAEVPSSFTGTITELVGEEGQTLQVGEVICKIETEGAKPAEQKQDQAEAPTAGQAAPESRTEAASQANKKRFSPAVLRLAGEHGIDLEQVTGTGAGGRITRKDIQRIIDSGGVSEQTEEPKAAAPAPVQKQETKENVSHPASAAGDKEIPVTAVRKAIASNMKRSKTEIPHAWTMMEVDVTNMVAYRNSIKDSFKKTEGFNLTFFAFFVKAVAQALKEFPQMNSMWAGDKIIQKKDINISIAVATEDSLFVPVIKNADEKTIKGIAREITDLAKKVRDGKLSADDMQGGTFTVNNTGSFGSVQSMGIINYPQAAILQVESIVKRPVVMDHGMIAVRDMVNLCLSLDHRVLDGLVCGRFLARVKEILESIDEKISVY</sequence>
<dbReference type="Gene3D" id="2.40.50.100">
    <property type="match status" value="1"/>
</dbReference>
<evidence type="ECO:0000256" key="7">
    <source>
        <dbReference type="SAM" id="MobiDB-lite"/>
    </source>
</evidence>
<dbReference type="InterPro" id="IPR036625">
    <property type="entry name" value="E3-bd_dom_sf"/>
</dbReference>
<reference evidence="10" key="1">
    <citation type="submission" date="2022-02" db="EMBL/GenBank/DDBJ databases">
        <title>Crop Bioprotection Bacillus Genome Sequencing.</title>
        <authorList>
            <person name="Dunlap C."/>
        </authorList>
    </citation>
    <scope>NUCLEOTIDE SEQUENCE</scope>
    <source>
        <strain evidence="10">EC49O2N-C10</strain>
    </source>
</reference>
<dbReference type="Pfam" id="PF02817">
    <property type="entry name" value="E3_binding"/>
    <property type="match status" value="1"/>
</dbReference>
<dbReference type="AlphaFoldDB" id="A0A9Q4EK82"/>
<keyword evidence="3 6" id="KW-0808">Transferase</keyword>
<dbReference type="InterPro" id="IPR023213">
    <property type="entry name" value="CAT-like_dom_sf"/>
</dbReference>
<dbReference type="PROSITE" id="PS51826">
    <property type="entry name" value="PSBD"/>
    <property type="match status" value="1"/>
</dbReference>
<dbReference type="InterPro" id="IPR004167">
    <property type="entry name" value="PSBD"/>
</dbReference>
<dbReference type="FunFam" id="4.10.320.10:FF:000008">
    <property type="entry name" value="Dihydrolipoamide acetyltransferase component of pyruvate dehydrogenase complex"/>
    <property type="match status" value="1"/>
</dbReference>
<dbReference type="SUPFAM" id="SSF52777">
    <property type="entry name" value="CoA-dependent acyltransferases"/>
    <property type="match status" value="1"/>
</dbReference>
<evidence type="ECO:0000313" key="10">
    <source>
        <dbReference type="EMBL" id="MCY9184428.1"/>
    </source>
</evidence>
<dbReference type="InterPro" id="IPR000089">
    <property type="entry name" value="Biotin_lipoyl"/>
</dbReference>
<dbReference type="GO" id="GO:0005737">
    <property type="term" value="C:cytoplasm"/>
    <property type="evidence" value="ECO:0007669"/>
    <property type="project" value="TreeGrafter"/>
</dbReference>